<dbReference type="PANTHER" id="PTHR32309">
    <property type="entry name" value="TYROSINE-PROTEIN KINASE"/>
    <property type="match status" value="1"/>
</dbReference>
<dbReference type="Pfam" id="PF02706">
    <property type="entry name" value="Wzz"/>
    <property type="match status" value="1"/>
</dbReference>
<dbReference type="eggNOG" id="COG0489">
    <property type="taxonomic scope" value="Bacteria"/>
</dbReference>
<keyword evidence="9" id="KW-0067">ATP-binding</keyword>
<evidence type="ECO:0000256" key="2">
    <source>
        <dbReference type="ARBA" id="ARBA00008883"/>
    </source>
</evidence>
<evidence type="ECO:0000256" key="11">
    <source>
        <dbReference type="ARBA" id="ARBA00023136"/>
    </source>
</evidence>
<evidence type="ECO:0000256" key="9">
    <source>
        <dbReference type="ARBA" id="ARBA00022840"/>
    </source>
</evidence>
<keyword evidence="10 15" id="KW-1133">Transmembrane helix</keyword>
<comment type="catalytic activity">
    <reaction evidence="13">
        <text>L-tyrosyl-[protein] + ATP = O-phospho-L-tyrosyl-[protein] + ADP + H(+)</text>
        <dbReference type="Rhea" id="RHEA:10596"/>
        <dbReference type="Rhea" id="RHEA-COMP:10136"/>
        <dbReference type="Rhea" id="RHEA-COMP:20101"/>
        <dbReference type="ChEBI" id="CHEBI:15378"/>
        <dbReference type="ChEBI" id="CHEBI:30616"/>
        <dbReference type="ChEBI" id="CHEBI:46858"/>
        <dbReference type="ChEBI" id="CHEBI:61978"/>
        <dbReference type="ChEBI" id="CHEBI:456216"/>
    </reaction>
</comment>
<evidence type="ECO:0000259" key="18">
    <source>
        <dbReference type="Pfam" id="PF13807"/>
    </source>
</evidence>
<evidence type="ECO:0000256" key="4">
    <source>
        <dbReference type="ARBA" id="ARBA00022519"/>
    </source>
</evidence>
<feature type="transmembrane region" description="Helical" evidence="15">
    <location>
        <begin position="31"/>
        <end position="50"/>
    </location>
</feature>
<keyword evidence="11 15" id="KW-0472">Membrane</keyword>
<dbReference type="PANTHER" id="PTHR32309:SF32">
    <property type="entry name" value="TYROSINE-PROTEIN KINASE ETK-RELATED"/>
    <property type="match status" value="1"/>
</dbReference>
<dbReference type="EMBL" id="HG322950">
    <property type="protein sequence ID" value="CDF82560.1"/>
    <property type="molecule type" value="Genomic_DNA"/>
</dbReference>
<dbReference type="PATRIC" id="fig|1301098.3.peg.1203"/>
<dbReference type="GO" id="GO:0042802">
    <property type="term" value="F:identical protein binding"/>
    <property type="evidence" value="ECO:0007669"/>
    <property type="project" value="UniProtKB-ARBA"/>
</dbReference>
<evidence type="ECO:0000259" key="17">
    <source>
        <dbReference type="Pfam" id="PF13614"/>
    </source>
</evidence>
<comment type="subcellular location">
    <subcellularLocation>
        <location evidence="1">Cell inner membrane</location>
        <topology evidence="1">Multi-pass membrane protein</topology>
    </subcellularLocation>
</comment>
<dbReference type="KEGG" id="pkc:PKB_1195"/>
<evidence type="ECO:0000256" key="14">
    <source>
        <dbReference type="SAM" id="Coils"/>
    </source>
</evidence>
<keyword evidence="5 19" id="KW-0808">Transferase</keyword>
<organism evidence="19 20">
    <name type="scientific">Pseudomonas knackmussii (strain DSM 6978 / CCUG 54928 / LMG 23759 / B13)</name>
    <dbReference type="NCBI Taxonomy" id="1301098"/>
    <lineage>
        <taxon>Bacteria</taxon>
        <taxon>Pseudomonadati</taxon>
        <taxon>Pseudomonadota</taxon>
        <taxon>Gammaproteobacteria</taxon>
        <taxon>Pseudomonadales</taxon>
        <taxon>Pseudomonadaceae</taxon>
        <taxon>Pseudomonas</taxon>
    </lineage>
</organism>
<keyword evidence="20" id="KW-1185">Reference proteome</keyword>
<evidence type="ECO:0000256" key="12">
    <source>
        <dbReference type="ARBA" id="ARBA00023137"/>
    </source>
</evidence>
<dbReference type="Pfam" id="PF13614">
    <property type="entry name" value="AAA_31"/>
    <property type="match status" value="1"/>
</dbReference>
<dbReference type="RefSeq" id="WP_043249852.1">
    <property type="nucleotide sequence ID" value="NZ_HG322950.1"/>
</dbReference>
<protein>
    <submittedName>
        <fullName evidence="19">Tyrosine-protein kinase wzc</fullName>
        <ecNumber evidence="19">2.7.10.-</ecNumber>
    </submittedName>
</protein>
<keyword evidence="4" id="KW-0997">Cell inner membrane</keyword>
<keyword evidence="8 19" id="KW-0418">Kinase</keyword>
<evidence type="ECO:0000256" key="8">
    <source>
        <dbReference type="ARBA" id="ARBA00022777"/>
    </source>
</evidence>
<feature type="domain" description="AAA" evidence="17">
    <location>
        <begin position="557"/>
        <end position="669"/>
    </location>
</feature>
<feature type="coiled-coil region" evidence="14">
    <location>
        <begin position="287"/>
        <end position="314"/>
    </location>
</feature>
<evidence type="ECO:0000313" key="20">
    <source>
        <dbReference type="Proteomes" id="UP000025241"/>
    </source>
</evidence>
<dbReference type="CDD" id="cd05387">
    <property type="entry name" value="BY-kinase"/>
    <property type="match status" value="1"/>
</dbReference>
<dbReference type="InterPro" id="IPR003856">
    <property type="entry name" value="LPS_length_determ_N"/>
</dbReference>
<dbReference type="Gene3D" id="3.40.50.300">
    <property type="entry name" value="P-loop containing nucleotide triphosphate hydrolases"/>
    <property type="match status" value="1"/>
</dbReference>
<dbReference type="Pfam" id="PF23607">
    <property type="entry name" value="WZC_N"/>
    <property type="match status" value="1"/>
</dbReference>
<dbReference type="NCBIfam" id="TIGR01007">
    <property type="entry name" value="eps_fam"/>
    <property type="match status" value="1"/>
</dbReference>
<dbReference type="SUPFAM" id="SSF52540">
    <property type="entry name" value="P-loop containing nucleoside triphosphate hydrolases"/>
    <property type="match status" value="1"/>
</dbReference>
<dbReference type="eggNOG" id="COG3206">
    <property type="taxonomic scope" value="Bacteria"/>
</dbReference>
<evidence type="ECO:0000313" key="19">
    <source>
        <dbReference type="EMBL" id="CDF82560.1"/>
    </source>
</evidence>
<evidence type="ECO:0000256" key="3">
    <source>
        <dbReference type="ARBA" id="ARBA00022475"/>
    </source>
</evidence>
<evidence type="ECO:0000256" key="15">
    <source>
        <dbReference type="SAM" id="Phobius"/>
    </source>
</evidence>
<keyword evidence="12" id="KW-0829">Tyrosine-protein kinase</keyword>
<feature type="domain" description="Polysaccharide chain length determinant N-terminal" evidence="16">
    <location>
        <begin position="15"/>
        <end position="106"/>
    </location>
</feature>
<keyword evidence="14" id="KW-0175">Coiled coil</keyword>
<accession>A0A024HBX9</accession>
<keyword evidence="7" id="KW-0547">Nucleotide-binding</keyword>
<dbReference type="Pfam" id="PF13807">
    <property type="entry name" value="GNVR"/>
    <property type="match status" value="1"/>
</dbReference>
<dbReference type="EC" id="2.7.10.-" evidence="19"/>
<sequence>MQQQPAIAMQDHDDDEIDLLGLLGTLIDHKWLIAGITAGFMAVGVAYALLAPPIYRSDAIVQVEPKKPTIPGLSDMGDLLGAQSEAITEIQLLTSRAVIGKAVDNLKLNIVVKPSRFPLVGGFIARHFQPETTTEVAAPLFGLSRFGWGGEELKIFQLEVPEVLLEKDLTLIAGENGGFTLLDDDDNVLVEGKVGQAYDQNGVKLQVEKLQANPGTHFNVVRERRLTTILDYQDNLNVSETGKESGIISLSLENDEPDRALQVLDEISKLYVRQNVERASAEAASSLEFLRGQLPDVRRDLEKAEDALSSYQTRAKSADISLETKALLDQIVALDTNISELKLQQAEMDRKFTRQHPAYQALQKQIGELTSKQNGLSRKVEGLPATQQELLGLTRDVQVSTAIYTQLLNKAQELDVMRAGAVGNVRIIDTADVDTTKPVKPKKPLVVLVATLLGLFFAIGLVLLRKALNRGIETPDAIEQLGLPVYASIPYSVLQKAEEDKRDKGRGRAAKAAPLLAISHSTDLAIESLRSLRTSLHFAMLEAGNNRLMISGPSPAVGKTFVSSNLAAVIAQTGQRVLLVDVDMRKGYLHKVLNSGEENGLSDLLVKRCDFATAVRTTDIEGFHFIPRGQIPPNPSELLMHPNFTAFLEEASKQFDLVILDTPPLLAVTDAAIVGRQSGTNLIVTRFGLNPAREIDLTIRRFAQNGIELKGAIFNGVEKRASAYYGYGGYGYYHYEYKSDKA</sequence>
<dbReference type="STRING" id="1301098.PKB_1195"/>
<name>A0A024HBX9_PSEKB</name>
<dbReference type="InterPro" id="IPR032807">
    <property type="entry name" value="GNVR"/>
</dbReference>
<dbReference type="InterPro" id="IPR050445">
    <property type="entry name" value="Bact_polysacc_biosynth/exp"/>
</dbReference>
<dbReference type="OrthoDB" id="9775724at2"/>
<keyword evidence="3" id="KW-1003">Cell membrane</keyword>
<reference evidence="19 20" key="1">
    <citation type="submission" date="2013-03" db="EMBL/GenBank/DDBJ databases">
        <authorList>
            <person name="Linke B."/>
        </authorList>
    </citation>
    <scope>NUCLEOTIDE SEQUENCE [LARGE SCALE GENOMIC DNA]</scope>
    <source>
        <strain evidence="19 20">B13</strain>
    </source>
</reference>
<evidence type="ECO:0000256" key="1">
    <source>
        <dbReference type="ARBA" id="ARBA00004429"/>
    </source>
</evidence>
<evidence type="ECO:0000256" key="6">
    <source>
        <dbReference type="ARBA" id="ARBA00022692"/>
    </source>
</evidence>
<dbReference type="GO" id="GO:0004713">
    <property type="term" value="F:protein tyrosine kinase activity"/>
    <property type="evidence" value="ECO:0007669"/>
    <property type="project" value="UniProtKB-KW"/>
</dbReference>
<proteinExistence type="inferred from homology"/>
<gene>
    <name evidence="19" type="primary">wzc</name>
    <name evidence="19" type="ORF">PKB_1195</name>
</gene>
<evidence type="ECO:0000256" key="5">
    <source>
        <dbReference type="ARBA" id="ARBA00022679"/>
    </source>
</evidence>
<comment type="similarity">
    <text evidence="2">Belongs to the etk/wzc family.</text>
</comment>
<dbReference type="InterPro" id="IPR025669">
    <property type="entry name" value="AAA_dom"/>
</dbReference>
<evidence type="ECO:0000256" key="10">
    <source>
        <dbReference type="ARBA" id="ARBA00022989"/>
    </source>
</evidence>
<keyword evidence="6 15" id="KW-0812">Transmembrane</keyword>
<dbReference type="Proteomes" id="UP000025241">
    <property type="component" value="Chromosome I"/>
</dbReference>
<evidence type="ECO:0000259" key="16">
    <source>
        <dbReference type="Pfam" id="PF02706"/>
    </source>
</evidence>
<evidence type="ECO:0000256" key="13">
    <source>
        <dbReference type="ARBA" id="ARBA00053015"/>
    </source>
</evidence>
<dbReference type="HOGENOM" id="CLU_009912_0_0_6"/>
<dbReference type="InterPro" id="IPR005702">
    <property type="entry name" value="Wzc-like_C"/>
</dbReference>
<dbReference type="GO" id="GO:0005886">
    <property type="term" value="C:plasma membrane"/>
    <property type="evidence" value="ECO:0007669"/>
    <property type="project" value="UniProtKB-SubCell"/>
</dbReference>
<reference evidence="19 20" key="2">
    <citation type="submission" date="2014-05" db="EMBL/GenBank/DDBJ databases">
        <title>Genome sequence of the 3-chlorobenzoate degrading bacterium Pseudomonas knackmussii B13 shows multiple evidence for horizontal gene transfer.</title>
        <authorList>
            <person name="Miyazaki R."/>
            <person name="Bertelli C."/>
            <person name="Falquet L."/>
            <person name="Robinson-Rechavi M."/>
            <person name="Gharib W."/>
            <person name="Roy S."/>
            <person name="Van der Meer J.R."/>
        </authorList>
    </citation>
    <scope>NUCLEOTIDE SEQUENCE [LARGE SCALE GENOMIC DNA]</scope>
    <source>
        <strain evidence="19 20">B13</strain>
    </source>
</reference>
<evidence type="ECO:0000256" key="7">
    <source>
        <dbReference type="ARBA" id="ARBA00022741"/>
    </source>
</evidence>
<dbReference type="InterPro" id="IPR027417">
    <property type="entry name" value="P-loop_NTPase"/>
</dbReference>
<dbReference type="FunFam" id="3.40.50.300:FF:000527">
    <property type="entry name" value="Tyrosine-protein kinase etk"/>
    <property type="match status" value="1"/>
</dbReference>
<dbReference type="GO" id="GO:0005524">
    <property type="term" value="F:ATP binding"/>
    <property type="evidence" value="ECO:0007669"/>
    <property type="project" value="UniProtKB-KW"/>
</dbReference>
<dbReference type="AlphaFoldDB" id="A0A024HBX9"/>
<feature type="transmembrane region" description="Helical" evidence="15">
    <location>
        <begin position="445"/>
        <end position="464"/>
    </location>
</feature>
<feature type="domain" description="Tyrosine-protein kinase G-rich" evidence="18">
    <location>
        <begin position="386"/>
        <end position="467"/>
    </location>
</feature>